<accession>A0ABW1YFR7</accession>
<organism evidence="2 3">
    <name type="scientific">Deinococcus lacus</name>
    <dbReference type="NCBI Taxonomy" id="392561"/>
    <lineage>
        <taxon>Bacteria</taxon>
        <taxon>Thermotogati</taxon>
        <taxon>Deinococcota</taxon>
        <taxon>Deinococci</taxon>
        <taxon>Deinococcales</taxon>
        <taxon>Deinococcaceae</taxon>
        <taxon>Deinococcus</taxon>
    </lineage>
</organism>
<reference evidence="3" key="1">
    <citation type="journal article" date="2019" name="Int. J. Syst. Evol. Microbiol.">
        <title>The Global Catalogue of Microorganisms (GCM) 10K type strain sequencing project: providing services to taxonomists for standard genome sequencing and annotation.</title>
        <authorList>
            <consortium name="The Broad Institute Genomics Platform"/>
            <consortium name="The Broad Institute Genome Sequencing Center for Infectious Disease"/>
            <person name="Wu L."/>
            <person name="Ma J."/>
        </authorList>
    </citation>
    <scope>NUCLEOTIDE SEQUENCE [LARGE SCALE GENOMIC DNA]</scope>
    <source>
        <strain evidence="3">CGMCC 1.15772</strain>
    </source>
</reference>
<dbReference type="EMBL" id="JBHSWD010000001">
    <property type="protein sequence ID" value="MFC6592112.1"/>
    <property type="molecule type" value="Genomic_DNA"/>
</dbReference>
<evidence type="ECO:0000313" key="2">
    <source>
        <dbReference type="EMBL" id="MFC6592112.1"/>
    </source>
</evidence>
<evidence type="ECO:0000256" key="1">
    <source>
        <dbReference type="SAM" id="MobiDB-lite"/>
    </source>
</evidence>
<gene>
    <name evidence="2" type="ORF">ACFP81_08925</name>
</gene>
<evidence type="ECO:0000313" key="3">
    <source>
        <dbReference type="Proteomes" id="UP001596297"/>
    </source>
</evidence>
<comment type="caution">
    <text evidence="2">The sequence shown here is derived from an EMBL/GenBank/DDBJ whole genome shotgun (WGS) entry which is preliminary data.</text>
</comment>
<dbReference type="Gene3D" id="3.40.50.300">
    <property type="entry name" value="P-loop containing nucleotide triphosphate hydrolases"/>
    <property type="match status" value="1"/>
</dbReference>
<dbReference type="Proteomes" id="UP001596297">
    <property type="component" value="Unassembled WGS sequence"/>
</dbReference>
<dbReference type="InterPro" id="IPR027417">
    <property type="entry name" value="P-loop_NTPase"/>
</dbReference>
<feature type="region of interest" description="Disordered" evidence="1">
    <location>
        <begin position="152"/>
        <end position="174"/>
    </location>
</feature>
<proteinExistence type="predicted"/>
<sequence length="174" mass="17971">MLTLQAGGSVLVLAPDHSVLAQAWAALSGLASGCGTGAVLFSGSLTPEARLCAWEQVRSGAARFAAGSYLALTLPLTPRLIVLLEDASDAYKLLSGSRAWIPDLAARVAKETGAALGCVASVPSDETLDWPAVDLPPTRAVAYGGLLGPGSGCRTWPTKQPPPQVRRRRVSAQP</sequence>
<feature type="compositionally biased region" description="Basic residues" evidence="1">
    <location>
        <begin position="165"/>
        <end position="174"/>
    </location>
</feature>
<protein>
    <submittedName>
        <fullName evidence="2">Uncharacterized protein</fullName>
    </submittedName>
</protein>
<dbReference type="RefSeq" id="WP_380083125.1">
    <property type="nucleotide sequence ID" value="NZ_JBHSWD010000001.1"/>
</dbReference>
<keyword evidence="3" id="KW-1185">Reference proteome</keyword>
<name>A0ABW1YFR7_9DEIO</name>